<evidence type="ECO:0000256" key="1">
    <source>
        <dbReference type="SAM" id="MobiDB-lite"/>
    </source>
</evidence>
<protein>
    <submittedName>
        <fullName evidence="2">Uncharacterized protein</fullName>
    </submittedName>
</protein>
<dbReference type="EMBL" id="AP022608">
    <property type="protein sequence ID" value="BBZ19775.1"/>
    <property type="molecule type" value="Genomic_DNA"/>
</dbReference>
<gene>
    <name evidence="2" type="ORF">MGAD_41100</name>
</gene>
<dbReference type="SUPFAM" id="SSF50974">
    <property type="entry name" value="Nitrous oxide reductase, N-terminal domain"/>
    <property type="match status" value="1"/>
</dbReference>
<name>A0A7I7WSQ0_MYCGU</name>
<dbReference type="InterPro" id="IPR011045">
    <property type="entry name" value="N2O_reductase_N"/>
</dbReference>
<proteinExistence type="predicted"/>
<dbReference type="Gene3D" id="2.60.40.3440">
    <property type="match status" value="1"/>
</dbReference>
<dbReference type="PANTHER" id="PTHR47197:SF3">
    <property type="entry name" value="DIHYDRO-HEME D1 DEHYDROGENASE"/>
    <property type="match status" value="1"/>
</dbReference>
<dbReference type="Pfam" id="PF10282">
    <property type="entry name" value="Lactonase"/>
    <property type="match status" value="1"/>
</dbReference>
<feature type="compositionally biased region" description="Acidic residues" evidence="1">
    <location>
        <begin position="119"/>
        <end position="141"/>
    </location>
</feature>
<evidence type="ECO:0000313" key="2">
    <source>
        <dbReference type="EMBL" id="BBZ19775.1"/>
    </source>
</evidence>
<reference evidence="2 3" key="1">
    <citation type="journal article" date="2019" name="Emerg. Microbes Infect.">
        <title>Comprehensive subspecies identification of 175 nontuberculous mycobacteria species based on 7547 genomic profiles.</title>
        <authorList>
            <person name="Matsumoto Y."/>
            <person name="Kinjo T."/>
            <person name="Motooka D."/>
            <person name="Nabeya D."/>
            <person name="Jung N."/>
            <person name="Uechi K."/>
            <person name="Horii T."/>
            <person name="Iida T."/>
            <person name="Fujita J."/>
            <person name="Nakamura S."/>
        </authorList>
    </citation>
    <scope>NUCLEOTIDE SEQUENCE [LARGE SCALE GENOMIC DNA]</scope>
    <source>
        <strain evidence="2 3">JCM 12688</strain>
    </source>
</reference>
<accession>A0A7I7WSQ0</accession>
<dbReference type="PANTHER" id="PTHR47197">
    <property type="entry name" value="PROTEIN NIRF"/>
    <property type="match status" value="1"/>
</dbReference>
<dbReference type="InterPro" id="IPR019405">
    <property type="entry name" value="Lactonase_7-beta_prop"/>
</dbReference>
<organism evidence="2 3">
    <name type="scientific">Mycolicibacterium gadium</name>
    <name type="common">Mycobacterium gadium</name>
    <dbReference type="NCBI Taxonomy" id="1794"/>
    <lineage>
        <taxon>Bacteria</taxon>
        <taxon>Bacillati</taxon>
        <taxon>Actinomycetota</taxon>
        <taxon>Actinomycetes</taxon>
        <taxon>Mycobacteriales</taxon>
        <taxon>Mycobacteriaceae</taxon>
        <taxon>Mycolicibacterium</taxon>
    </lineage>
</organism>
<feature type="compositionally biased region" description="Polar residues" evidence="1">
    <location>
        <begin position="31"/>
        <end position="41"/>
    </location>
</feature>
<feature type="compositionally biased region" description="Polar residues" evidence="1">
    <location>
        <begin position="75"/>
        <end position="89"/>
    </location>
</feature>
<sequence length="811" mass="82470">MGRVGALAVALGIGVAVATGGIGPAWAGNGPTDNSQNSGTPQAGDADASSQPGTKSESSPPSSTEQLTADDSGVVDNNGSGQGTASGHATGSAPAMNYGNSGSVDTSVNDIGQSTDSIVGDDELSDDQDDVEDDVEGDDLELAVGEGSATEPETAGNQQDSALDTMSEIEPPTAGSDSSWTPDTFASKLVVDYTVPDEPDFDGDGDVEETPASPLASRVNLVLDDIGRGGALVQSRMSADDQAIAAQSSMGIPTTFTGVAGAVVAAMLAPFLAPGPVAPAEPPLLWALLAWTRREIQRTFFNQTPEAVVDTATTSEDAGVTIDVVSGTDPDADAGDVVTVTSVTQPQNGVVTVDGGTLTYAPKTDFHGTDTFTYTISDAGSGWHLHGWRGLLAAVFGGDALHTDTVTVTVTVGAVNDGPVAVDDTVTVEAGSGPTVIDVLDNDTDPDGDVLTILGVQAAENGVVALENGVLTYAPNAGFTGTDSFSYTVADANDATATATVTVMVEANFNVITFEDGGIPTEVITTDDPTRIFVRTGSQLRIVDPTTGEWLDTVGLGAIPFSFAMSPDRRYAYVGTYSSGTDFVPVGRIDVETGTSTPIGGVRQPTAMAISADGGTLYVTNNQDGTVSVIDTDTGDFTIINTGLQSSAIALSEDGTTLYVGSIINDVRVVNIATGNYTVLPTGTYDGMNVADQSITVVGNRAYVTDGLNNKLAVIDTDTNTIIGTYDVGARPASAAALPGGELVFVANRVGDSITVIAPESGGVIGELEVGNNPTDIDVADGFVYVTTSGGIAVIPVEQIGELLEVSEVEA</sequence>
<dbReference type="Gene3D" id="2.130.10.10">
    <property type="entry name" value="YVTN repeat-like/Quinoprotein amine dehydrogenase"/>
    <property type="match status" value="2"/>
</dbReference>
<dbReference type="Gene3D" id="2.60.40.2810">
    <property type="match status" value="1"/>
</dbReference>
<feature type="compositionally biased region" description="Polar residues" evidence="1">
    <location>
        <begin position="98"/>
        <end position="117"/>
    </location>
</feature>
<dbReference type="InterPro" id="IPR051200">
    <property type="entry name" value="Host-pathogen_enzymatic-act"/>
</dbReference>
<dbReference type="KEGG" id="mgad:MGAD_41100"/>
<feature type="region of interest" description="Disordered" evidence="1">
    <location>
        <begin position="20"/>
        <end position="161"/>
    </location>
</feature>
<dbReference type="InterPro" id="IPR015943">
    <property type="entry name" value="WD40/YVTN_repeat-like_dom_sf"/>
</dbReference>
<dbReference type="AlphaFoldDB" id="A0A7I7WSQ0"/>
<dbReference type="Pfam" id="PF17963">
    <property type="entry name" value="Big_9"/>
    <property type="match status" value="2"/>
</dbReference>
<evidence type="ECO:0000313" key="3">
    <source>
        <dbReference type="Proteomes" id="UP000466187"/>
    </source>
</evidence>
<feature type="compositionally biased region" description="Low complexity" evidence="1">
    <location>
        <begin position="54"/>
        <end position="65"/>
    </location>
</feature>
<dbReference type="Proteomes" id="UP000466187">
    <property type="component" value="Chromosome"/>
</dbReference>